<comment type="similarity">
    <text evidence="1 5">Belongs to the peptidase S10 family.</text>
</comment>
<reference evidence="6 7" key="1">
    <citation type="submission" date="2019-07" db="EMBL/GenBank/DDBJ databases">
        <title>Annotation for the trematode Paragonimus westermani.</title>
        <authorList>
            <person name="Choi Y.-J."/>
        </authorList>
    </citation>
    <scope>NUCLEOTIDE SEQUENCE [LARGE SCALE GENOMIC DNA]</scope>
    <source>
        <strain evidence="6">180907_Pwestermani</strain>
    </source>
</reference>
<evidence type="ECO:0000256" key="1">
    <source>
        <dbReference type="ARBA" id="ARBA00009431"/>
    </source>
</evidence>
<evidence type="ECO:0000256" key="3">
    <source>
        <dbReference type="ARBA" id="ARBA00022670"/>
    </source>
</evidence>
<dbReference type="PROSITE" id="PS00131">
    <property type="entry name" value="CARBOXYPEPT_SER_SER"/>
    <property type="match status" value="1"/>
</dbReference>
<dbReference type="GO" id="GO:0006508">
    <property type="term" value="P:proteolysis"/>
    <property type="evidence" value="ECO:0007669"/>
    <property type="project" value="UniProtKB-KW"/>
</dbReference>
<dbReference type="Gene3D" id="3.40.50.1820">
    <property type="entry name" value="alpha/beta hydrolase"/>
    <property type="match status" value="2"/>
</dbReference>
<evidence type="ECO:0000256" key="2">
    <source>
        <dbReference type="ARBA" id="ARBA00022645"/>
    </source>
</evidence>
<dbReference type="GO" id="GO:0031647">
    <property type="term" value="P:regulation of protein stability"/>
    <property type="evidence" value="ECO:0007669"/>
    <property type="project" value="UniProtKB-ARBA"/>
</dbReference>
<dbReference type="PRINTS" id="PR00724">
    <property type="entry name" value="CRBOXYPTASEC"/>
</dbReference>
<dbReference type="PANTHER" id="PTHR11802">
    <property type="entry name" value="SERINE PROTEASE FAMILY S10 SERINE CARBOXYPEPTIDASE"/>
    <property type="match status" value="1"/>
</dbReference>
<evidence type="ECO:0000256" key="4">
    <source>
        <dbReference type="ARBA" id="ARBA00022801"/>
    </source>
</evidence>
<accession>A0A8T0CZ94</accession>
<dbReference type="Pfam" id="PF00450">
    <property type="entry name" value="Peptidase_S10"/>
    <property type="match status" value="1"/>
</dbReference>
<evidence type="ECO:0000313" key="7">
    <source>
        <dbReference type="Proteomes" id="UP000699462"/>
    </source>
</evidence>
<evidence type="ECO:0000313" key="6">
    <source>
        <dbReference type="EMBL" id="KAF8560516.1"/>
    </source>
</evidence>
<dbReference type="EMBL" id="JTDF01022434">
    <property type="protein sequence ID" value="KAF8560516.1"/>
    <property type="molecule type" value="Genomic_DNA"/>
</dbReference>
<evidence type="ECO:0000256" key="5">
    <source>
        <dbReference type="RuleBase" id="RU361156"/>
    </source>
</evidence>
<protein>
    <recommendedName>
        <fullName evidence="5">Carboxypeptidase</fullName>
        <ecNumber evidence="5">3.4.16.-</ecNumber>
    </recommendedName>
</protein>
<keyword evidence="7" id="KW-1185">Reference proteome</keyword>
<dbReference type="GO" id="GO:0004185">
    <property type="term" value="F:serine-type carboxypeptidase activity"/>
    <property type="evidence" value="ECO:0007669"/>
    <property type="project" value="UniProtKB-UniRule"/>
</dbReference>
<comment type="caution">
    <text evidence="6">The sequence shown here is derived from an EMBL/GenBank/DDBJ whole genome shotgun (WGS) entry which is preliminary data.</text>
</comment>
<dbReference type="AlphaFoldDB" id="A0A8T0CZ94"/>
<gene>
    <name evidence="6" type="ORF">P879_03952</name>
</gene>
<dbReference type="SUPFAM" id="SSF53474">
    <property type="entry name" value="alpha/beta-Hydrolases"/>
    <property type="match status" value="1"/>
</dbReference>
<keyword evidence="2 5" id="KW-0121">Carboxypeptidase</keyword>
<dbReference type="FunFam" id="3.40.50.1820:FF:000335">
    <property type="entry name" value="Carboxypeptidase"/>
    <property type="match status" value="1"/>
</dbReference>
<dbReference type="InterPro" id="IPR018202">
    <property type="entry name" value="Ser_caboxypep_ser_AS"/>
</dbReference>
<dbReference type="PANTHER" id="PTHR11802:SF201">
    <property type="entry name" value="CARBOXYPEPTIDASE"/>
    <property type="match status" value="1"/>
</dbReference>
<keyword evidence="3 5" id="KW-0645">Protease</keyword>
<keyword evidence="4 5" id="KW-0378">Hydrolase</keyword>
<sequence>MNAENDRINFLPGLSEQPSFAQFSGYLKGSSDNFQLHYWFIEAVEEPDKAPLVLWLNGGPGCSSMEGLLEENGPFLFANILYLETPAGVGYSFAKDGNVTTNDDLTSLNNYHALLSFFEKFPTYKNRDFFIFGESYAGVYVPTLAVRILKNPTTGLNLKGVAVGNPLTSFKLNDNSLIYFLYYHGLVDESSWDDVLNNCCGSQCANKCMFTDNNSSLCQDTLNTVLNALSGLNIYNLYSDCAGGVPETFARKNSSSIWGQKGFAKRPDVANLFRKNLFSKSLKQSNPSRSVDIPCIDDSRIPSYLNQPEVREALHVNLDFPPKWEVCNDEVYETYDCIYEDLSEQYLYLLEQKIPVMLFSGDVDLACNYLGLLWFVDNLELQVS</sequence>
<dbReference type="GO" id="GO:1904715">
    <property type="term" value="P:negative regulation of chaperone-mediated autophagy"/>
    <property type="evidence" value="ECO:0007669"/>
    <property type="project" value="UniProtKB-ARBA"/>
</dbReference>
<dbReference type="EC" id="3.4.16.-" evidence="5"/>
<dbReference type="OrthoDB" id="443318at2759"/>
<dbReference type="InterPro" id="IPR029058">
    <property type="entry name" value="AB_hydrolase_fold"/>
</dbReference>
<proteinExistence type="inferred from homology"/>
<organism evidence="6 7">
    <name type="scientific">Paragonimus westermani</name>
    <dbReference type="NCBI Taxonomy" id="34504"/>
    <lineage>
        <taxon>Eukaryota</taxon>
        <taxon>Metazoa</taxon>
        <taxon>Spiralia</taxon>
        <taxon>Lophotrochozoa</taxon>
        <taxon>Platyhelminthes</taxon>
        <taxon>Trematoda</taxon>
        <taxon>Digenea</taxon>
        <taxon>Plagiorchiida</taxon>
        <taxon>Troglotremata</taxon>
        <taxon>Troglotrematidae</taxon>
        <taxon>Paragonimus</taxon>
    </lineage>
</organism>
<dbReference type="Proteomes" id="UP000699462">
    <property type="component" value="Unassembled WGS sequence"/>
</dbReference>
<dbReference type="InterPro" id="IPR001563">
    <property type="entry name" value="Peptidase_S10"/>
</dbReference>
<name>A0A8T0CZ94_9TREM</name>